<accession>A0A382GIY6</accession>
<sequence>MDRRRPIPVILYFVLCNFCVCDIYNGITLFSNSAGQSHTYLISNNHNFINIWDHSSGIVGTPYLLKDRTIVVQLKSGTHYFGNSHGPIGGRFNRMDWDGNLLWDFSYHDYTY</sequence>
<gene>
    <name evidence="2" type="ORF">METZ01_LOCUS226995</name>
</gene>
<keyword evidence="1" id="KW-0472">Membrane</keyword>
<protein>
    <submittedName>
        <fullName evidence="2">Uncharacterized protein</fullName>
    </submittedName>
</protein>
<name>A0A382GIY6_9ZZZZ</name>
<keyword evidence="1" id="KW-0812">Transmembrane</keyword>
<keyword evidence="1" id="KW-1133">Transmembrane helix</keyword>
<feature type="transmembrane region" description="Helical" evidence="1">
    <location>
        <begin position="7"/>
        <end position="27"/>
    </location>
</feature>
<dbReference type="EMBL" id="UINC01055359">
    <property type="protein sequence ID" value="SVB74141.1"/>
    <property type="molecule type" value="Genomic_DNA"/>
</dbReference>
<proteinExistence type="predicted"/>
<organism evidence="2">
    <name type="scientific">marine metagenome</name>
    <dbReference type="NCBI Taxonomy" id="408172"/>
    <lineage>
        <taxon>unclassified sequences</taxon>
        <taxon>metagenomes</taxon>
        <taxon>ecological metagenomes</taxon>
    </lineage>
</organism>
<evidence type="ECO:0000313" key="2">
    <source>
        <dbReference type="EMBL" id="SVB74141.1"/>
    </source>
</evidence>
<dbReference type="AlphaFoldDB" id="A0A382GIY6"/>
<feature type="non-terminal residue" evidence="2">
    <location>
        <position position="112"/>
    </location>
</feature>
<evidence type="ECO:0000256" key="1">
    <source>
        <dbReference type="SAM" id="Phobius"/>
    </source>
</evidence>
<reference evidence="2" key="1">
    <citation type="submission" date="2018-05" db="EMBL/GenBank/DDBJ databases">
        <authorList>
            <person name="Lanie J.A."/>
            <person name="Ng W.-L."/>
            <person name="Kazmierczak K.M."/>
            <person name="Andrzejewski T.M."/>
            <person name="Davidsen T.M."/>
            <person name="Wayne K.J."/>
            <person name="Tettelin H."/>
            <person name="Glass J.I."/>
            <person name="Rusch D."/>
            <person name="Podicherti R."/>
            <person name="Tsui H.-C.T."/>
            <person name="Winkler M.E."/>
        </authorList>
    </citation>
    <scope>NUCLEOTIDE SEQUENCE</scope>
</reference>